<gene>
    <name evidence="2" type="ORF">NMOB1V02_LOCUS10244</name>
    <name evidence="3" type="ORF">NMOB1V02_LOCUS11405</name>
</gene>
<evidence type="ECO:0000313" key="4">
    <source>
        <dbReference type="Proteomes" id="UP000678499"/>
    </source>
</evidence>
<proteinExistence type="predicted"/>
<dbReference type="EMBL" id="OA886097">
    <property type="protein sequence ID" value="CAD7282622.1"/>
    <property type="molecule type" value="Genomic_DNA"/>
</dbReference>
<dbReference type="EMBL" id="OA888177">
    <property type="protein sequence ID" value="CAD7283794.1"/>
    <property type="molecule type" value="Genomic_DNA"/>
</dbReference>
<accession>A0A7R9BYZ9</accession>
<organism evidence="3">
    <name type="scientific">Notodromas monacha</name>
    <dbReference type="NCBI Taxonomy" id="399045"/>
    <lineage>
        <taxon>Eukaryota</taxon>
        <taxon>Metazoa</taxon>
        <taxon>Ecdysozoa</taxon>
        <taxon>Arthropoda</taxon>
        <taxon>Crustacea</taxon>
        <taxon>Oligostraca</taxon>
        <taxon>Ostracoda</taxon>
        <taxon>Podocopa</taxon>
        <taxon>Podocopida</taxon>
        <taxon>Cypridocopina</taxon>
        <taxon>Cypridoidea</taxon>
        <taxon>Cyprididae</taxon>
        <taxon>Notodromas</taxon>
    </lineage>
</organism>
<feature type="compositionally biased region" description="Basic and acidic residues" evidence="1">
    <location>
        <begin position="121"/>
        <end position="131"/>
    </location>
</feature>
<dbReference type="EMBL" id="CAJPEX010004060">
    <property type="protein sequence ID" value="CAG0922774.1"/>
    <property type="molecule type" value="Genomic_DNA"/>
</dbReference>
<evidence type="ECO:0000313" key="3">
    <source>
        <dbReference type="EMBL" id="CAD7283794.1"/>
    </source>
</evidence>
<feature type="region of interest" description="Disordered" evidence="1">
    <location>
        <begin position="101"/>
        <end position="135"/>
    </location>
</feature>
<evidence type="ECO:0000256" key="1">
    <source>
        <dbReference type="SAM" id="MobiDB-lite"/>
    </source>
</evidence>
<feature type="compositionally biased region" description="Acidic residues" evidence="1">
    <location>
        <begin position="110"/>
        <end position="120"/>
    </location>
</feature>
<keyword evidence="4" id="KW-1185">Reference proteome</keyword>
<reference evidence="3" key="1">
    <citation type="submission" date="2020-11" db="EMBL/GenBank/DDBJ databases">
        <authorList>
            <person name="Tran Van P."/>
        </authorList>
    </citation>
    <scope>NUCLEOTIDE SEQUENCE</scope>
</reference>
<protein>
    <submittedName>
        <fullName evidence="3">Uncharacterized protein</fullName>
    </submittedName>
</protein>
<sequence length="265" mass="30676">MSYDFYIRLPNETYFFLSYIFCSGSRARINMMNCSSTKAKCIRIVLGMLLLCQLVHDTGASYQQPQKQQQQQLQQNDLLEDSSVETQVSRLARLMAIDHDSQLTQFPDEHDPDDDEDTNDDDNHHQNKINDADDTEIEALVGTPGVKRAVERLPRDPPTIPHMRITPEEFVRKLLLRNDGGNKAKRLAFEPAAAYLQRAEHQQMLLSRMIKDLLEGNNEARSRWFRIRNELGTALKRRIPDVIDDSSPDLMTRQSRPRIQPLRWG</sequence>
<dbReference type="AlphaFoldDB" id="A0A7R9BYZ9"/>
<feature type="region of interest" description="Disordered" evidence="1">
    <location>
        <begin position="243"/>
        <end position="265"/>
    </location>
</feature>
<evidence type="ECO:0000313" key="2">
    <source>
        <dbReference type="EMBL" id="CAD7282622.1"/>
    </source>
</evidence>
<dbReference type="Proteomes" id="UP000678499">
    <property type="component" value="Unassembled WGS sequence"/>
</dbReference>
<name>A0A7R9BYZ9_9CRUS</name>
<dbReference type="EMBL" id="CAJPEX010006140">
    <property type="protein sequence ID" value="CAG0923946.1"/>
    <property type="molecule type" value="Genomic_DNA"/>
</dbReference>